<evidence type="ECO:0000256" key="6">
    <source>
        <dbReference type="ARBA" id="ARBA00022840"/>
    </source>
</evidence>
<dbReference type="GO" id="GO:0005524">
    <property type="term" value="F:ATP binding"/>
    <property type="evidence" value="ECO:0007669"/>
    <property type="project" value="UniProtKB-KW"/>
</dbReference>
<keyword evidence="9" id="KW-1185">Reference proteome</keyword>
<dbReference type="PANTHER" id="PTHR43289:SF6">
    <property type="entry name" value="SERINE_THREONINE-PROTEIN KINASE NEKL-3"/>
    <property type="match status" value="1"/>
</dbReference>
<dbReference type="InterPro" id="IPR011009">
    <property type="entry name" value="Kinase-like_dom_sf"/>
</dbReference>
<dbReference type="SUPFAM" id="SSF101898">
    <property type="entry name" value="NHL repeat"/>
    <property type="match status" value="1"/>
</dbReference>
<dbReference type="PANTHER" id="PTHR43289">
    <property type="entry name" value="MITOGEN-ACTIVATED PROTEIN KINASE KINASE KINASE 20-RELATED"/>
    <property type="match status" value="1"/>
</dbReference>
<evidence type="ECO:0000256" key="5">
    <source>
        <dbReference type="ARBA" id="ARBA00022777"/>
    </source>
</evidence>
<dbReference type="GO" id="GO:0004674">
    <property type="term" value="F:protein serine/threonine kinase activity"/>
    <property type="evidence" value="ECO:0007669"/>
    <property type="project" value="UniProtKB-KW"/>
</dbReference>
<reference evidence="8" key="2">
    <citation type="submission" date="2020-09" db="EMBL/GenBank/DDBJ databases">
        <authorList>
            <person name="Sun Q."/>
            <person name="Zhou Y."/>
        </authorList>
    </citation>
    <scope>NUCLEOTIDE SEQUENCE</scope>
    <source>
        <strain evidence="8">CGMCC 4.7368</strain>
    </source>
</reference>
<protein>
    <recommendedName>
        <fullName evidence="1">non-specific serine/threonine protein kinase</fullName>
        <ecNumber evidence="1">2.7.11.1</ecNumber>
    </recommendedName>
</protein>
<reference evidence="8" key="1">
    <citation type="journal article" date="2014" name="Int. J. Syst. Evol. Microbiol.">
        <title>Complete genome sequence of Corynebacterium casei LMG S-19264T (=DSM 44701T), isolated from a smear-ripened cheese.</title>
        <authorList>
            <consortium name="US DOE Joint Genome Institute (JGI-PGF)"/>
            <person name="Walter F."/>
            <person name="Albersmeier A."/>
            <person name="Kalinowski J."/>
            <person name="Ruckert C."/>
        </authorList>
    </citation>
    <scope>NUCLEOTIDE SEQUENCE</scope>
    <source>
        <strain evidence="8">CGMCC 4.7368</strain>
    </source>
</reference>
<dbReference type="SUPFAM" id="SSF56112">
    <property type="entry name" value="Protein kinase-like (PK-like)"/>
    <property type="match status" value="1"/>
</dbReference>
<gene>
    <name evidence="8" type="ORF">GCM10012289_18670</name>
</gene>
<dbReference type="PROSITE" id="PS00109">
    <property type="entry name" value="PROTEIN_KINASE_TYR"/>
    <property type="match status" value="1"/>
</dbReference>
<name>A0A917YTN1_9ACTN</name>
<dbReference type="Gene3D" id="3.30.200.20">
    <property type="entry name" value="Phosphorylase Kinase, domain 1"/>
    <property type="match status" value="1"/>
</dbReference>
<dbReference type="InterPro" id="IPR008266">
    <property type="entry name" value="Tyr_kinase_AS"/>
</dbReference>
<accession>A0A917YTN1</accession>
<dbReference type="AlphaFoldDB" id="A0A917YTN1"/>
<evidence type="ECO:0000313" key="9">
    <source>
        <dbReference type="Proteomes" id="UP000646523"/>
    </source>
</evidence>
<evidence type="ECO:0000256" key="2">
    <source>
        <dbReference type="ARBA" id="ARBA00022527"/>
    </source>
</evidence>
<evidence type="ECO:0000256" key="1">
    <source>
        <dbReference type="ARBA" id="ARBA00012513"/>
    </source>
</evidence>
<dbReference type="InterPro" id="IPR000719">
    <property type="entry name" value="Prot_kinase_dom"/>
</dbReference>
<keyword evidence="4" id="KW-0547">Nucleotide-binding</keyword>
<feature type="domain" description="Protein kinase" evidence="7">
    <location>
        <begin position="17"/>
        <end position="273"/>
    </location>
</feature>
<dbReference type="RefSeq" id="WP_189123569.1">
    <property type="nucleotide sequence ID" value="NZ_BMNH01000003.1"/>
</dbReference>
<organism evidence="8 9">
    <name type="scientific">Nonomuraea cavernae</name>
    <dbReference type="NCBI Taxonomy" id="2045107"/>
    <lineage>
        <taxon>Bacteria</taxon>
        <taxon>Bacillati</taxon>
        <taxon>Actinomycetota</taxon>
        <taxon>Actinomycetes</taxon>
        <taxon>Streptosporangiales</taxon>
        <taxon>Streptosporangiaceae</taxon>
        <taxon>Nonomuraea</taxon>
    </lineage>
</organism>
<dbReference type="Gene3D" id="1.10.510.10">
    <property type="entry name" value="Transferase(Phosphotransferase) domain 1"/>
    <property type="match status" value="1"/>
</dbReference>
<evidence type="ECO:0000259" key="7">
    <source>
        <dbReference type="PROSITE" id="PS50011"/>
    </source>
</evidence>
<evidence type="ECO:0000256" key="3">
    <source>
        <dbReference type="ARBA" id="ARBA00022679"/>
    </source>
</evidence>
<dbReference type="SMART" id="SM00220">
    <property type="entry name" value="S_TKc"/>
    <property type="match status" value="1"/>
</dbReference>
<comment type="caution">
    <text evidence="8">The sequence shown here is derived from an EMBL/GenBank/DDBJ whole genome shotgun (WGS) entry which is preliminary data.</text>
</comment>
<dbReference type="EC" id="2.7.11.1" evidence="1"/>
<sequence length="576" mass="61409">MNGSWPPGWQCGPDGRYELLSYLTTGGEGEVWRATRLDHNGRRYPIALKIKNPGTEDDRRRWEDARHRAAQLRVDGLLAPTDCFLGPAPHPAGTTGTGTAAYQVTPWLGEAEPILHWAERQPVAQRLEALAQVCRILDGVHDQGYVHRDISGGNVMVDPGGRVTVIDLTALGAVEHTTRLAHVATPGFHPGESEAKSEAVDCYAVGALAHRLLLPGTRRLDSAQHAASLAHEALVAAGYPVVLADELVRALDRDPELRPRPLTPWARRLTALLAVQERERTGVSLFTDVRGRPVIVSCGPAGVHYQHEADYDRLNARLPSRSGGPRGVREVATARGGDGRVAVAALTAGGALHLGTEDGWRQVAESASGVAVLASPQGDVLAFTASPGELVMTRSGSDARLAFAVAGRARVLAAAWDDNGDAAVLVREAGRLAHWRWPLKALPSSVTVCELPVASAAICPGPWDELQAVAVAEDGSVRWWAQHSDGVWEPESGPDASRAQDVALLSVRGGLCAAWAGPEGVWVSTPSGTSHLATAPASHVSIAQGSDWRLSVAALTGGEPACWQESWDSRWYPVRR</sequence>
<keyword evidence="5" id="KW-0418">Kinase</keyword>
<proteinExistence type="predicted"/>
<keyword evidence="3" id="KW-0808">Transferase</keyword>
<dbReference type="PROSITE" id="PS50011">
    <property type="entry name" value="PROTEIN_KINASE_DOM"/>
    <property type="match status" value="1"/>
</dbReference>
<keyword evidence="6" id="KW-0067">ATP-binding</keyword>
<evidence type="ECO:0000256" key="4">
    <source>
        <dbReference type="ARBA" id="ARBA00022741"/>
    </source>
</evidence>
<keyword evidence="2" id="KW-0723">Serine/threonine-protein kinase</keyword>
<dbReference type="EMBL" id="BMNH01000003">
    <property type="protein sequence ID" value="GGO65892.1"/>
    <property type="molecule type" value="Genomic_DNA"/>
</dbReference>
<dbReference type="Proteomes" id="UP000646523">
    <property type="component" value="Unassembled WGS sequence"/>
</dbReference>
<evidence type="ECO:0000313" key="8">
    <source>
        <dbReference type="EMBL" id="GGO65892.1"/>
    </source>
</evidence>